<feature type="chain" id="PRO_5038561136" description="Cupin type-2 domain-containing protein" evidence="1">
    <location>
        <begin position="30"/>
        <end position="159"/>
    </location>
</feature>
<organism evidence="3 4">
    <name type="scientific">Longimycelium tulufanense</name>
    <dbReference type="NCBI Taxonomy" id="907463"/>
    <lineage>
        <taxon>Bacteria</taxon>
        <taxon>Bacillati</taxon>
        <taxon>Actinomycetota</taxon>
        <taxon>Actinomycetes</taxon>
        <taxon>Pseudonocardiales</taxon>
        <taxon>Pseudonocardiaceae</taxon>
        <taxon>Longimycelium</taxon>
    </lineage>
</organism>
<dbReference type="InterPro" id="IPR011051">
    <property type="entry name" value="RmlC_Cupin_sf"/>
</dbReference>
<dbReference type="InterPro" id="IPR014710">
    <property type="entry name" value="RmlC-like_jellyroll"/>
</dbReference>
<gene>
    <name evidence="3" type="ORF">GCM10012275_50930</name>
</gene>
<evidence type="ECO:0000259" key="2">
    <source>
        <dbReference type="Pfam" id="PF07883"/>
    </source>
</evidence>
<sequence>MRTRHSTLVVTLASVAALTAGAASTQAYAGPSNDRPAPAVREVAQGRQDAPVSVDVAGPVQVNFREIVLPPGSGTGKHCHYGQLIAVVKQGTFTHYAPIYPGGVHRYVAGDSVVEGSGYVHEGRNEGKQAVVLWVTYVTPEGKPLAETDLTKCSSQGGG</sequence>
<dbReference type="Gene3D" id="2.60.120.10">
    <property type="entry name" value="Jelly Rolls"/>
    <property type="match status" value="1"/>
</dbReference>
<feature type="signal peptide" evidence="1">
    <location>
        <begin position="1"/>
        <end position="29"/>
    </location>
</feature>
<keyword evidence="4" id="KW-1185">Reference proteome</keyword>
<protein>
    <recommendedName>
        <fullName evidence="2">Cupin type-2 domain-containing protein</fullName>
    </recommendedName>
</protein>
<accession>A0A8J3FXG5</accession>
<dbReference type="EMBL" id="BMMK01000031">
    <property type="protein sequence ID" value="GGM74025.1"/>
    <property type="molecule type" value="Genomic_DNA"/>
</dbReference>
<proteinExistence type="predicted"/>
<reference evidence="3" key="2">
    <citation type="submission" date="2020-09" db="EMBL/GenBank/DDBJ databases">
        <authorList>
            <person name="Sun Q."/>
            <person name="Zhou Y."/>
        </authorList>
    </citation>
    <scope>NUCLEOTIDE SEQUENCE</scope>
    <source>
        <strain evidence="3">CGMCC 4.5737</strain>
    </source>
</reference>
<dbReference type="AlphaFoldDB" id="A0A8J3FXG5"/>
<evidence type="ECO:0000313" key="4">
    <source>
        <dbReference type="Proteomes" id="UP000637578"/>
    </source>
</evidence>
<dbReference type="RefSeq" id="WP_189060947.1">
    <property type="nucleotide sequence ID" value="NZ_BMMK01000031.1"/>
</dbReference>
<reference evidence="3" key="1">
    <citation type="journal article" date="2014" name="Int. J. Syst. Evol. Microbiol.">
        <title>Complete genome sequence of Corynebacterium casei LMG S-19264T (=DSM 44701T), isolated from a smear-ripened cheese.</title>
        <authorList>
            <consortium name="US DOE Joint Genome Institute (JGI-PGF)"/>
            <person name="Walter F."/>
            <person name="Albersmeier A."/>
            <person name="Kalinowski J."/>
            <person name="Ruckert C."/>
        </authorList>
    </citation>
    <scope>NUCLEOTIDE SEQUENCE</scope>
    <source>
        <strain evidence="3">CGMCC 4.5737</strain>
    </source>
</reference>
<name>A0A8J3FXG5_9PSEU</name>
<feature type="domain" description="Cupin type-2" evidence="2">
    <location>
        <begin position="67"/>
        <end position="135"/>
    </location>
</feature>
<dbReference type="Proteomes" id="UP000637578">
    <property type="component" value="Unassembled WGS sequence"/>
</dbReference>
<evidence type="ECO:0000313" key="3">
    <source>
        <dbReference type="EMBL" id="GGM74025.1"/>
    </source>
</evidence>
<dbReference type="SUPFAM" id="SSF51182">
    <property type="entry name" value="RmlC-like cupins"/>
    <property type="match status" value="1"/>
</dbReference>
<evidence type="ECO:0000256" key="1">
    <source>
        <dbReference type="SAM" id="SignalP"/>
    </source>
</evidence>
<keyword evidence="1" id="KW-0732">Signal</keyword>
<dbReference type="InterPro" id="IPR013096">
    <property type="entry name" value="Cupin_2"/>
</dbReference>
<dbReference type="Pfam" id="PF07883">
    <property type="entry name" value="Cupin_2"/>
    <property type="match status" value="1"/>
</dbReference>
<comment type="caution">
    <text evidence="3">The sequence shown here is derived from an EMBL/GenBank/DDBJ whole genome shotgun (WGS) entry which is preliminary data.</text>
</comment>